<evidence type="ECO:0000256" key="1">
    <source>
        <dbReference type="SAM" id="Phobius"/>
    </source>
</evidence>
<protein>
    <submittedName>
        <fullName evidence="2">Uncharacterized protein</fullName>
    </submittedName>
</protein>
<dbReference type="AlphaFoldDB" id="A0AA48M1T4"/>
<organism evidence="2">
    <name type="scientific">freshwater sediment metagenome</name>
    <dbReference type="NCBI Taxonomy" id="556182"/>
    <lineage>
        <taxon>unclassified sequences</taxon>
        <taxon>metagenomes</taxon>
        <taxon>ecological metagenomes</taxon>
    </lineage>
</organism>
<proteinExistence type="predicted"/>
<feature type="transmembrane region" description="Helical" evidence="1">
    <location>
        <begin position="17"/>
        <end position="35"/>
    </location>
</feature>
<gene>
    <name evidence="2" type="ORF">AMST5_03347</name>
</gene>
<keyword evidence="1" id="KW-1133">Transmembrane helix</keyword>
<reference evidence="2" key="1">
    <citation type="submission" date="2023-07" db="EMBL/GenBank/DDBJ databases">
        <authorList>
            <person name="Pelsma A.J. K."/>
        </authorList>
    </citation>
    <scope>NUCLEOTIDE SEQUENCE</scope>
</reference>
<accession>A0AA48M1T4</accession>
<keyword evidence="1" id="KW-0472">Membrane</keyword>
<sequence>MAIHKRILEWQAAHPNVTWIGWGIVWAIVLAILFWPRRIGG</sequence>
<keyword evidence="1" id="KW-0812">Transmembrane</keyword>
<evidence type="ECO:0000313" key="2">
    <source>
        <dbReference type="EMBL" id="CAJ0882550.1"/>
    </source>
</evidence>
<name>A0AA48M1T4_9ZZZZ</name>
<dbReference type="EMBL" id="OY288114">
    <property type="protein sequence ID" value="CAJ0882550.1"/>
    <property type="molecule type" value="Genomic_DNA"/>
</dbReference>